<evidence type="ECO:0000313" key="6">
    <source>
        <dbReference type="Proteomes" id="UP001333110"/>
    </source>
</evidence>
<evidence type="ECO:0000256" key="1">
    <source>
        <dbReference type="ARBA" id="ARBA00010879"/>
    </source>
</evidence>
<sequence length="179" mass="19627">MRAVVPTGIGGSDKPAKTPTDGLPAGSLHLLEMDRIEPMILEGTTFGKRLTAIQAVTHPWMATLDVKDMFFMIPLRKEDKPQFAFIWEETQYTFNQLPQGYKHSPTIAHNALAKLLDAVEVLSGICMYQYTDDILVGGDNKDQVGQVAKAIWNLLTKNGLDILPSKCQGPGQGVKFLGA</sequence>
<dbReference type="AlphaFoldDB" id="A0AAN7NKS1"/>
<evidence type="ECO:0000256" key="3">
    <source>
        <dbReference type="SAM" id="MobiDB-lite"/>
    </source>
</evidence>
<organism evidence="5 6">
    <name type="scientific">Mycteria americana</name>
    <name type="common">Wood stork</name>
    <dbReference type="NCBI Taxonomy" id="33587"/>
    <lineage>
        <taxon>Eukaryota</taxon>
        <taxon>Metazoa</taxon>
        <taxon>Chordata</taxon>
        <taxon>Craniata</taxon>
        <taxon>Vertebrata</taxon>
        <taxon>Euteleostomi</taxon>
        <taxon>Archelosauria</taxon>
        <taxon>Archosauria</taxon>
        <taxon>Dinosauria</taxon>
        <taxon>Saurischia</taxon>
        <taxon>Theropoda</taxon>
        <taxon>Coelurosauria</taxon>
        <taxon>Aves</taxon>
        <taxon>Neognathae</taxon>
        <taxon>Neoaves</taxon>
        <taxon>Aequornithes</taxon>
        <taxon>Ciconiiformes</taxon>
        <taxon>Ciconiidae</taxon>
        <taxon>Mycteria</taxon>
    </lineage>
</organism>
<dbReference type="InterPro" id="IPR051320">
    <property type="entry name" value="Viral_Replic_Matur_Polypro"/>
</dbReference>
<dbReference type="PROSITE" id="PS50878">
    <property type="entry name" value="RT_POL"/>
    <property type="match status" value="1"/>
</dbReference>
<gene>
    <name evidence="5" type="ORF">QYF61_006265</name>
</gene>
<dbReference type="InterPro" id="IPR000477">
    <property type="entry name" value="RT_dom"/>
</dbReference>
<dbReference type="EC" id="3.1.26.4" evidence="2"/>
<comment type="caution">
    <text evidence="5">The sequence shown here is derived from an EMBL/GenBank/DDBJ whole genome shotgun (WGS) entry which is preliminary data.</text>
</comment>
<dbReference type="PANTHER" id="PTHR33064:SF29">
    <property type="entry name" value="PEPTIDASE A2 DOMAIN-CONTAINING PROTEIN-RELATED"/>
    <property type="match status" value="1"/>
</dbReference>
<proteinExistence type="inferred from homology"/>
<dbReference type="GO" id="GO:0004523">
    <property type="term" value="F:RNA-DNA hybrid ribonuclease activity"/>
    <property type="evidence" value="ECO:0007669"/>
    <property type="project" value="UniProtKB-EC"/>
</dbReference>
<dbReference type="InterPro" id="IPR043502">
    <property type="entry name" value="DNA/RNA_pol_sf"/>
</dbReference>
<evidence type="ECO:0000259" key="4">
    <source>
        <dbReference type="PROSITE" id="PS50878"/>
    </source>
</evidence>
<feature type="region of interest" description="Disordered" evidence="3">
    <location>
        <begin position="1"/>
        <end position="23"/>
    </location>
</feature>
<feature type="domain" description="Reverse transcriptase" evidence="4">
    <location>
        <begin position="1"/>
        <end position="179"/>
    </location>
</feature>
<reference evidence="5 6" key="1">
    <citation type="journal article" date="2023" name="J. Hered.">
        <title>Chromosome-level genome of the wood stork (Mycteria americana) provides insight into avian chromosome evolution.</title>
        <authorList>
            <person name="Flamio R. Jr."/>
            <person name="Ramstad K.M."/>
        </authorList>
    </citation>
    <scope>NUCLEOTIDE SEQUENCE [LARGE SCALE GENOMIC DNA]</scope>
    <source>
        <strain evidence="5">JAX WOST 10</strain>
    </source>
</reference>
<dbReference type="Gene3D" id="3.30.70.270">
    <property type="match status" value="1"/>
</dbReference>
<keyword evidence="6" id="KW-1185">Reference proteome</keyword>
<dbReference type="EMBL" id="JAUNZN010000002">
    <property type="protein sequence ID" value="KAK4826224.1"/>
    <property type="molecule type" value="Genomic_DNA"/>
</dbReference>
<dbReference type="SUPFAM" id="SSF56672">
    <property type="entry name" value="DNA/RNA polymerases"/>
    <property type="match status" value="1"/>
</dbReference>
<evidence type="ECO:0000256" key="2">
    <source>
        <dbReference type="ARBA" id="ARBA00012180"/>
    </source>
</evidence>
<name>A0AAN7NKS1_MYCAM</name>
<protein>
    <recommendedName>
        <fullName evidence="2">ribonuclease H</fullName>
        <ecNumber evidence="2">3.1.26.4</ecNumber>
    </recommendedName>
</protein>
<accession>A0AAN7NKS1</accession>
<dbReference type="Proteomes" id="UP001333110">
    <property type="component" value="Unassembled WGS sequence"/>
</dbReference>
<dbReference type="Pfam" id="PF00078">
    <property type="entry name" value="RVT_1"/>
    <property type="match status" value="1"/>
</dbReference>
<dbReference type="InterPro" id="IPR043128">
    <property type="entry name" value="Rev_trsase/Diguanyl_cyclase"/>
</dbReference>
<evidence type="ECO:0000313" key="5">
    <source>
        <dbReference type="EMBL" id="KAK4826224.1"/>
    </source>
</evidence>
<comment type="similarity">
    <text evidence="1">Belongs to the beta type-B retroviral polymerase family. HERV class-II K(HML-2) pol subfamily.</text>
</comment>
<dbReference type="PANTHER" id="PTHR33064">
    <property type="entry name" value="POL PROTEIN"/>
    <property type="match status" value="1"/>
</dbReference>